<feature type="transmembrane region" description="Helical" evidence="1">
    <location>
        <begin position="12"/>
        <end position="36"/>
    </location>
</feature>
<evidence type="ECO:0000313" key="2">
    <source>
        <dbReference type="EMBL" id="ASG53178.1"/>
    </source>
</evidence>
<keyword evidence="3" id="KW-1185">Reference proteome</keyword>
<keyword evidence="1" id="KW-1133">Transmembrane helix</keyword>
<keyword evidence="1" id="KW-0472">Membrane</keyword>
<dbReference type="AlphaFoldDB" id="A0A248K4L9"/>
<protein>
    <submittedName>
        <fullName evidence="2">Uncharacterized protein</fullName>
    </submittedName>
</protein>
<evidence type="ECO:0000313" key="3">
    <source>
        <dbReference type="Proteomes" id="UP000197991"/>
    </source>
</evidence>
<keyword evidence="1" id="KW-0812">Transmembrane</keyword>
<reference evidence="2 3" key="1">
    <citation type="submission" date="2017-06" db="EMBL/GenBank/DDBJ databases">
        <title>Salmonella reference genomes for public health.</title>
        <authorList>
            <person name="Robertson J."/>
            <person name="Yoshida C."/>
            <person name="Gurnik S."/>
            <person name="Nash J."/>
        </authorList>
    </citation>
    <scope>NUCLEOTIDE SEQUENCE [LARGE SCALE GENOMIC DNA]</scope>
    <source>
        <strain evidence="2 3">SA19983605</strain>
    </source>
</reference>
<sequence length="96" mass="11485">MPRYNPTNRMSYNNTVNFILFYIQLIIRPATLLSFYNPQNFLLLYLSHLIKNNNYCANANMSFRQRRTTPGDLKKSWNIKDYKRASDNQSTMLIRL</sequence>
<proteinExistence type="predicted"/>
<evidence type="ECO:0000256" key="1">
    <source>
        <dbReference type="SAM" id="Phobius"/>
    </source>
</evidence>
<dbReference type="EMBL" id="CP022120">
    <property type="protein sequence ID" value="ASG53178.1"/>
    <property type="molecule type" value="Genomic_DNA"/>
</dbReference>
<gene>
    <name evidence="2" type="ORF">LFZ56_02155</name>
</gene>
<dbReference type="Proteomes" id="UP000197991">
    <property type="component" value="Chromosome"/>
</dbReference>
<name>A0A248K4L9_SALBN</name>
<organism evidence="2 3">
    <name type="scientific">Salmonella bongori serovar 66:z41:- str. SA19983605</name>
    <dbReference type="NCBI Taxonomy" id="1243617"/>
    <lineage>
        <taxon>Bacteria</taxon>
        <taxon>Pseudomonadati</taxon>
        <taxon>Pseudomonadota</taxon>
        <taxon>Gammaproteobacteria</taxon>
        <taxon>Enterobacterales</taxon>
        <taxon>Enterobacteriaceae</taxon>
        <taxon>Salmonella</taxon>
    </lineage>
</organism>
<accession>A0A248K4L9</accession>